<gene>
    <name evidence="2" type="ORF">GWK41_05995</name>
</gene>
<accession>A0ABS1GI43</accession>
<dbReference type="InterPro" id="IPR001763">
    <property type="entry name" value="Rhodanese-like_dom"/>
</dbReference>
<dbReference type="Pfam" id="PF00581">
    <property type="entry name" value="Rhodanese"/>
    <property type="match status" value="1"/>
</dbReference>
<organism evidence="2 3">
    <name type="scientific">Persephonella atlantica</name>
    <dbReference type="NCBI Taxonomy" id="2699429"/>
    <lineage>
        <taxon>Bacteria</taxon>
        <taxon>Pseudomonadati</taxon>
        <taxon>Aquificota</taxon>
        <taxon>Aquificia</taxon>
        <taxon>Aquificales</taxon>
        <taxon>Hydrogenothermaceae</taxon>
        <taxon>Persephonella</taxon>
    </lineage>
</organism>
<comment type="caution">
    <text evidence="2">The sequence shown here is derived from an EMBL/GenBank/DDBJ whole genome shotgun (WGS) entry which is preliminary data.</text>
</comment>
<dbReference type="PROSITE" id="PS50206">
    <property type="entry name" value="RHODANESE_3"/>
    <property type="match status" value="1"/>
</dbReference>
<reference evidence="2 3" key="1">
    <citation type="journal article" date="2021" name="Syst. Appl. Microbiol.">
        <title>Persephonella atlantica sp. nov.: How to adapt to physico-chemical gradients in high temperature hydrothermal habitats.</title>
        <authorList>
            <person name="Francois D.X."/>
            <person name="Godfroy A."/>
            <person name="Mathien C."/>
            <person name="Aube J."/>
            <person name="Cathalot C."/>
            <person name="Lesongeur F."/>
            <person name="L'Haridon S."/>
            <person name="Philippon X."/>
            <person name="Roussel E.G."/>
        </authorList>
    </citation>
    <scope>NUCLEOTIDE SEQUENCE [LARGE SCALE GENOMIC DNA]</scope>
    <source>
        <strain evidence="2 3">MO1340</strain>
    </source>
</reference>
<keyword evidence="3" id="KW-1185">Reference proteome</keyword>
<protein>
    <submittedName>
        <fullName evidence="2">Rhodanese-like domain-containing protein</fullName>
    </submittedName>
</protein>
<name>A0ABS1GI43_9AQUI</name>
<evidence type="ECO:0000259" key="1">
    <source>
        <dbReference type="PROSITE" id="PS50206"/>
    </source>
</evidence>
<dbReference type="CDD" id="cd00158">
    <property type="entry name" value="RHOD"/>
    <property type="match status" value="1"/>
</dbReference>
<dbReference type="SMART" id="SM00450">
    <property type="entry name" value="RHOD"/>
    <property type="match status" value="1"/>
</dbReference>
<feature type="domain" description="Rhodanese" evidence="1">
    <location>
        <begin position="36"/>
        <end position="133"/>
    </location>
</feature>
<dbReference type="Proteomes" id="UP000772812">
    <property type="component" value="Unassembled WGS sequence"/>
</dbReference>
<proteinExistence type="predicted"/>
<evidence type="ECO:0000313" key="3">
    <source>
        <dbReference type="Proteomes" id="UP000772812"/>
    </source>
</evidence>
<dbReference type="SUPFAM" id="SSF52821">
    <property type="entry name" value="Rhodanese/Cell cycle control phosphatase"/>
    <property type="match status" value="1"/>
</dbReference>
<dbReference type="InterPro" id="IPR036873">
    <property type="entry name" value="Rhodanese-like_dom_sf"/>
</dbReference>
<evidence type="ECO:0000313" key="2">
    <source>
        <dbReference type="EMBL" id="MBK3332613.1"/>
    </source>
</evidence>
<dbReference type="Gene3D" id="3.40.250.10">
    <property type="entry name" value="Rhodanese-like domain"/>
    <property type="match status" value="1"/>
</dbReference>
<dbReference type="RefSeq" id="WP_200674033.1">
    <property type="nucleotide sequence ID" value="NZ_JAACYA010000002.1"/>
</dbReference>
<sequence length="133" mass="14915">MSEISVIVNIREAIEADKEKPNLGMVDIHRARELIEEAGAVLLDVRPPAKVEGENAEEANVPNAYYVPVVEFPQQFEEGRIPQDRTAPIVVGCKLVKFANRVMGYLEALGYKNVYVLDTDIKDLIELYKAKQS</sequence>
<dbReference type="EMBL" id="JAACYA010000002">
    <property type="protein sequence ID" value="MBK3332613.1"/>
    <property type="molecule type" value="Genomic_DNA"/>
</dbReference>